<dbReference type="AlphaFoldDB" id="A0AA38SDH7"/>
<evidence type="ECO:0000313" key="8">
    <source>
        <dbReference type="EMBL" id="KAJ9540750.1"/>
    </source>
</evidence>
<dbReference type="Gene3D" id="3.40.50.720">
    <property type="entry name" value="NAD(P)-binding Rossmann-like Domain"/>
    <property type="match status" value="1"/>
</dbReference>
<keyword evidence="3 4" id="KW-0443">Lipid metabolism</keyword>
<feature type="domain" description="Thioester reductase (TE)" evidence="7">
    <location>
        <begin position="10"/>
        <end position="302"/>
    </location>
</feature>
<evidence type="ECO:0000313" key="9">
    <source>
        <dbReference type="Proteomes" id="UP001172457"/>
    </source>
</evidence>
<dbReference type="GO" id="GO:0035336">
    <property type="term" value="P:long-chain fatty-acyl-CoA metabolic process"/>
    <property type="evidence" value="ECO:0007669"/>
    <property type="project" value="TreeGrafter"/>
</dbReference>
<dbReference type="InterPro" id="IPR026055">
    <property type="entry name" value="FAR"/>
</dbReference>
<comment type="function">
    <text evidence="4">Catalyzes the reduction of fatty acyl-CoA to fatty alcohols.</text>
</comment>
<dbReference type="InterPro" id="IPR033640">
    <property type="entry name" value="FAR_C"/>
</dbReference>
<dbReference type="Pfam" id="PF03015">
    <property type="entry name" value="Sterile"/>
    <property type="match status" value="1"/>
</dbReference>
<comment type="similarity">
    <text evidence="1 4">Belongs to the fatty acyl-CoA reductase family.</text>
</comment>
<evidence type="ECO:0000256" key="4">
    <source>
        <dbReference type="RuleBase" id="RU363097"/>
    </source>
</evidence>
<dbReference type="CDD" id="cd05236">
    <property type="entry name" value="FAR-N_SDR_e"/>
    <property type="match status" value="1"/>
</dbReference>
<dbReference type="GO" id="GO:0080019">
    <property type="term" value="F:alcohol-forming very long-chain fatty acyl-CoA reductase activity"/>
    <property type="evidence" value="ECO:0007669"/>
    <property type="project" value="InterPro"/>
</dbReference>
<comment type="caution">
    <text evidence="8">The sequence shown here is derived from an EMBL/GenBank/DDBJ whole genome shotgun (WGS) entry which is preliminary data.</text>
</comment>
<evidence type="ECO:0000256" key="1">
    <source>
        <dbReference type="ARBA" id="ARBA00005928"/>
    </source>
</evidence>
<name>A0AA38SDH7_9ASTR</name>
<keyword evidence="5" id="KW-0175">Coiled coil</keyword>
<keyword evidence="4" id="KW-0521">NADP</keyword>
<evidence type="ECO:0000259" key="6">
    <source>
        <dbReference type="Pfam" id="PF03015"/>
    </source>
</evidence>
<evidence type="ECO:0000256" key="2">
    <source>
        <dbReference type="ARBA" id="ARBA00022516"/>
    </source>
</evidence>
<proteinExistence type="inferred from homology"/>
<dbReference type="InterPro" id="IPR013120">
    <property type="entry name" value="FAR_NAD-bd"/>
</dbReference>
<dbReference type="CDD" id="cd09071">
    <property type="entry name" value="FAR_C"/>
    <property type="match status" value="1"/>
</dbReference>
<protein>
    <recommendedName>
        <fullName evidence="4">Fatty acyl-CoA reductase</fullName>
        <ecNumber evidence="4">1.2.1.84</ecNumber>
    </recommendedName>
</protein>
<keyword evidence="2 4" id="KW-0444">Lipid biosynthesis</keyword>
<gene>
    <name evidence="8" type="ORF">OSB04_027256</name>
</gene>
<dbReference type="Proteomes" id="UP001172457">
    <property type="component" value="Chromosome 7"/>
</dbReference>
<keyword evidence="9" id="KW-1185">Reference proteome</keyword>
<dbReference type="EMBL" id="JARYMX010000007">
    <property type="protein sequence ID" value="KAJ9540750.1"/>
    <property type="molecule type" value="Genomic_DNA"/>
</dbReference>
<dbReference type="SUPFAM" id="SSF51735">
    <property type="entry name" value="NAD(P)-binding Rossmann-fold domains"/>
    <property type="match status" value="1"/>
</dbReference>
<feature type="coiled-coil region" evidence="5">
    <location>
        <begin position="172"/>
        <end position="199"/>
    </location>
</feature>
<dbReference type="EC" id="1.2.1.84" evidence="4"/>
<keyword evidence="4" id="KW-0560">Oxidoreductase</keyword>
<dbReference type="InterPro" id="IPR036291">
    <property type="entry name" value="NAD(P)-bd_dom_sf"/>
</dbReference>
<evidence type="ECO:0000259" key="7">
    <source>
        <dbReference type="Pfam" id="PF07993"/>
    </source>
</evidence>
<dbReference type="PANTHER" id="PTHR11011:SF99">
    <property type="entry name" value="FATTY ACYL-COA REDUCTASE 3"/>
    <property type="match status" value="1"/>
</dbReference>
<evidence type="ECO:0000256" key="5">
    <source>
        <dbReference type="SAM" id="Coils"/>
    </source>
</evidence>
<dbReference type="Pfam" id="PF07993">
    <property type="entry name" value="NAD_binding_4"/>
    <property type="match status" value="1"/>
</dbReference>
<comment type="catalytic activity">
    <reaction evidence="4">
        <text>a long-chain fatty acyl-CoA + 2 NADPH + 2 H(+) = a long-chain primary fatty alcohol + 2 NADP(+) + CoA</text>
        <dbReference type="Rhea" id="RHEA:52716"/>
        <dbReference type="ChEBI" id="CHEBI:15378"/>
        <dbReference type="ChEBI" id="CHEBI:57287"/>
        <dbReference type="ChEBI" id="CHEBI:57783"/>
        <dbReference type="ChEBI" id="CHEBI:58349"/>
        <dbReference type="ChEBI" id="CHEBI:77396"/>
        <dbReference type="ChEBI" id="CHEBI:83139"/>
        <dbReference type="EC" id="1.2.1.84"/>
    </reaction>
</comment>
<feature type="domain" description="Fatty acyl-CoA reductase C-terminal" evidence="6">
    <location>
        <begin position="378"/>
        <end position="474"/>
    </location>
</feature>
<sequence length="475" mass="54134">MENENSMISIFVEKILRVQPNIKKLFLLIRASDPNMALHRFHSEVIDKDLFRVIKEKYGEKLYSFISEKITVVVGDVSLENFGVTDIILLNEMRKQVDVIVNCAANTKFDERFDVVLAVNTLGSKHVSNFVNEGFNMKLLLHVSTVFISGEKPGIILERPLKMGETLNGKNDLNIREEKNAAQERLRQLEVEKADEEAVSSAMKDFGIQRAQLHGWPNAYPFTKAMGEMLLLEGLRKDVPLVIVRPSIVTCTYQEPFPGWVEGIKGIDGYIIAYGRGRISYFLGDPLKAIDIIPADMVVNAMFVAMVAHINQPFSNTIYHVGSSMSNPFTVSRLTNCILDYFTKHPLKNKQGNPIKIGNKVKFLSSMSSFYRYMAIRYMIPLKVLEYANLILGGAFTTLYLDVDRKIKTTLRFVKLFGSYVLVHCTYDDTNLRKLRGMADLNEMGTFFFDPESLNWEDYFMNIHIPGLVKYAIKQ</sequence>
<dbReference type="GO" id="GO:0102965">
    <property type="term" value="F:alcohol-forming long-chain fatty acyl-CoA reductase activity"/>
    <property type="evidence" value="ECO:0007669"/>
    <property type="project" value="UniProtKB-EC"/>
</dbReference>
<organism evidence="8 9">
    <name type="scientific">Centaurea solstitialis</name>
    <name type="common">yellow star-thistle</name>
    <dbReference type="NCBI Taxonomy" id="347529"/>
    <lineage>
        <taxon>Eukaryota</taxon>
        <taxon>Viridiplantae</taxon>
        <taxon>Streptophyta</taxon>
        <taxon>Embryophyta</taxon>
        <taxon>Tracheophyta</taxon>
        <taxon>Spermatophyta</taxon>
        <taxon>Magnoliopsida</taxon>
        <taxon>eudicotyledons</taxon>
        <taxon>Gunneridae</taxon>
        <taxon>Pentapetalae</taxon>
        <taxon>asterids</taxon>
        <taxon>campanulids</taxon>
        <taxon>Asterales</taxon>
        <taxon>Asteraceae</taxon>
        <taxon>Carduoideae</taxon>
        <taxon>Cardueae</taxon>
        <taxon>Centaureinae</taxon>
        <taxon>Centaurea</taxon>
    </lineage>
</organism>
<dbReference type="PANTHER" id="PTHR11011">
    <property type="entry name" value="MALE STERILITY PROTEIN 2-RELATED"/>
    <property type="match status" value="1"/>
</dbReference>
<reference evidence="8" key="1">
    <citation type="submission" date="2023-03" db="EMBL/GenBank/DDBJ databases">
        <title>Chromosome-scale reference genome and RAD-based genetic map of yellow starthistle (Centaurea solstitialis) reveal putative structural variation and QTLs associated with invader traits.</title>
        <authorList>
            <person name="Reatini B."/>
            <person name="Cang F.A."/>
            <person name="Jiang Q."/>
            <person name="Mckibben M.T.W."/>
            <person name="Barker M.S."/>
            <person name="Rieseberg L.H."/>
            <person name="Dlugosch K.M."/>
        </authorList>
    </citation>
    <scope>NUCLEOTIDE SEQUENCE</scope>
    <source>
        <strain evidence="8">CAN-66</strain>
        <tissue evidence="8">Leaf</tissue>
    </source>
</reference>
<accession>A0AA38SDH7</accession>
<dbReference type="GO" id="GO:0010345">
    <property type="term" value="P:suberin biosynthetic process"/>
    <property type="evidence" value="ECO:0007669"/>
    <property type="project" value="TreeGrafter"/>
</dbReference>
<evidence type="ECO:0000256" key="3">
    <source>
        <dbReference type="ARBA" id="ARBA00023098"/>
    </source>
</evidence>